<gene>
    <name evidence="5" type="ordered locus">DSC_09380</name>
</gene>
<keyword evidence="6" id="KW-1185">Reference proteome</keyword>
<feature type="domain" description="AMP-dependent synthetase/ligase" evidence="3">
    <location>
        <begin position="10"/>
        <end position="376"/>
    </location>
</feature>
<dbReference type="Gene3D" id="3.40.50.12780">
    <property type="entry name" value="N-terminal domain of ligase-like"/>
    <property type="match status" value="1"/>
</dbReference>
<name>G7UWL7_PSEUP</name>
<dbReference type="PANTHER" id="PTHR43201">
    <property type="entry name" value="ACYL-COA SYNTHETASE"/>
    <property type="match status" value="1"/>
</dbReference>
<dbReference type="SUPFAM" id="SSF56801">
    <property type="entry name" value="Acetyl-CoA synthetase-like"/>
    <property type="match status" value="1"/>
</dbReference>
<dbReference type="Pfam" id="PF13193">
    <property type="entry name" value="AMP-binding_C"/>
    <property type="match status" value="1"/>
</dbReference>
<evidence type="ECO:0000259" key="3">
    <source>
        <dbReference type="Pfam" id="PF00501"/>
    </source>
</evidence>
<dbReference type="InterPro" id="IPR020845">
    <property type="entry name" value="AMP-binding_CS"/>
</dbReference>
<dbReference type="Pfam" id="PF00501">
    <property type="entry name" value="AMP-binding"/>
    <property type="match status" value="1"/>
</dbReference>
<dbReference type="PROSITE" id="PS00455">
    <property type="entry name" value="AMP_BINDING"/>
    <property type="match status" value="1"/>
</dbReference>
<evidence type="ECO:0000313" key="5">
    <source>
        <dbReference type="EMBL" id="AER56524.1"/>
    </source>
</evidence>
<organism evidence="5 6">
    <name type="scientific">Pseudoxanthomonas spadix (strain BD-a59)</name>
    <dbReference type="NCBI Taxonomy" id="1045855"/>
    <lineage>
        <taxon>Bacteria</taxon>
        <taxon>Pseudomonadati</taxon>
        <taxon>Pseudomonadota</taxon>
        <taxon>Gammaproteobacteria</taxon>
        <taxon>Lysobacterales</taxon>
        <taxon>Lysobacteraceae</taxon>
        <taxon>Pseudoxanthomonas</taxon>
    </lineage>
</organism>
<dbReference type="RefSeq" id="WP_014160700.1">
    <property type="nucleotide sequence ID" value="NC_016147.2"/>
</dbReference>
<feature type="domain" description="AMP-binding enzyme C-terminal" evidence="4">
    <location>
        <begin position="428"/>
        <end position="503"/>
    </location>
</feature>
<dbReference type="OrthoDB" id="9803968at2"/>
<sequence>MFARDLVKRCGNNFPTKIAYYCGERSRTWREMDQRSDQFGVALQQLGHRPGQTVAILAPESIEVYEHFFACMKIAAPRVAVNTGYVWPEMLHVLKDSEVKFLLLDARCRDLVASRMDELETLGITLIGYGAGHGLEHDYESLLAKAEGEPHWPTLAPDDILFFSYTSGTTGVPKGVMLPQLSGANCIIQSLGHFGFCPDDVWGAVGSSAWVVVMCYLLGLGNGMTTVIPDGGYQLQAYLRDVERFRITAGFHVPTMLQRAIAEIQSNPVYDLSSLRMMVYGSSPATPKLIRDARETFKGIKLLQIYGMTETAAGWVSYLTDADHEHALRDEIDLLKSVGRIGTSYDCTIRDESGQPVPIGQSGEIWLRGNTMMKGYKNLPEATAEAMPDGWLRTNDIGRLDERGYLYLLDRQKFLISTGAVKVFPTTVEAILVEHPAVEEVAVVGVPHPEWGEAVVAVVVRKPSQPDVTVQEVIDFCQGKLSRPETPKHVVFVDQLPKTTNGKLKKAELRSWLSGGAVQLPWRIELA</sequence>
<reference evidence="5 6" key="1">
    <citation type="journal article" date="2012" name="J. Bacteriol.">
        <title>Complete Genome Sequence of the BTEX-Degrading Bacterium Pseudoxanthomonas spadix BD-a59.</title>
        <authorList>
            <person name="Lee S.H."/>
            <person name="Jin H.M."/>
            <person name="Lee H.J."/>
            <person name="Kim J.M."/>
            <person name="Jeon C.O."/>
        </authorList>
    </citation>
    <scope>NUCLEOTIDE SEQUENCE [LARGE SCALE GENOMIC DNA]</scope>
    <source>
        <strain evidence="5 6">BD-a59</strain>
    </source>
</reference>
<dbReference type="EMBL" id="CP003093">
    <property type="protein sequence ID" value="AER56524.1"/>
    <property type="molecule type" value="Genomic_DNA"/>
</dbReference>
<dbReference type="Proteomes" id="UP000005870">
    <property type="component" value="Chromosome"/>
</dbReference>
<evidence type="ECO:0000313" key="6">
    <source>
        <dbReference type="Proteomes" id="UP000005870"/>
    </source>
</evidence>
<evidence type="ECO:0000256" key="1">
    <source>
        <dbReference type="ARBA" id="ARBA00006432"/>
    </source>
</evidence>
<dbReference type="PANTHER" id="PTHR43201:SF5">
    <property type="entry name" value="MEDIUM-CHAIN ACYL-COA LIGASE ACSF2, MITOCHONDRIAL"/>
    <property type="match status" value="1"/>
</dbReference>
<dbReference type="KEGG" id="psd:DSC_09380"/>
<dbReference type="eggNOG" id="COG0318">
    <property type="taxonomic scope" value="Bacteria"/>
</dbReference>
<dbReference type="InterPro" id="IPR025110">
    <property type="entry name" value="AMP-bd_C"/>
</dbReference>
<evidence type="ECO:0000256" key="2">
    <source>
        <dbReference type="ARBA" id="ARBA00022598"/>
    </source>
</evidence>
<comment type="similarity">
    <text evidence="1">Belongs to the ATP-dependent AMP-binding enzyme family.</text>
</comment>
<dbReference type="GO" id="GO:0031956">
    <property type="term" value="F:medium-chain fatty acid-CoA ligase activity"/>
    <property type="evidence" value="ECO:0007669"/>
    <property type="project" value="TreeGrafter"/>
</dbReference>
<accession>G7UWL7</accession>
<dbReference type="Gene3D" id="3.30.300.30">
    <property type="match status" value="1"/>
</dbReference>
<dbReference type="AlphaFoldDB" id="G7UWL7"/>
<dbReference type="HOGENOM" id="CLU_000022_59_0_6"/>
<evidence type="ECO:0000259" key="4">
    <source>
        <dbReference type="Pfam" id="PF13193"/>
    </source>
</evidence>
<dbReference type="InterPro" id="IPR045851">
    <property type="entry name" value="AMP-bd_C_sf"/>
</dbReference>
<dbReference type="STRING" id="1045855.DSC_09380"/>
<protein>
    <submittedName>
        <fullName evidence="5">AMP-dependent synthetase and ligase</fullName>
    </submittedName>
</protein>
<keyword evidence="2 5" id="KW-0436">Ligase</keyword>
<dbReference type="GO" id="GO:0006631">
    <property type="term" value="P:fatty acid metabolic process"/>
    <property type="evidence" value="ECO:0007669"/>
    <property type="project" value="TreeGrafter"/>
</dbReference>
<dbReference type="InterPro" id="IPR042099">
    <property type="entry name" value="ANL_N_sf"/>
</dbReference>
<dbReference type="InterPro" id="IPR000873">
    <property type="entry name" value="AMP-dep_synth/lig_dom"/>
</dbReference>
<proteinExistence type="inferred from homology"/>